<dbReference type="NCBIfam" id="TIGR00420">
    <property type="entry name" value="trmU"/>
    <property type="match status" value="1"/>
</dbReference>
<evidence type="ECO:0000256" key="2">
    <source>
        <dbReference type="ARBA" id="ARBA00022679"/>
    </source>
</evidence>
<feature type="active site" description="Cysteine persulfide intermediate" evidence="9">
    <location>
        <position position="195"/>
    </location>
</feature>
<evidence type="ECO:0000256" key="8">
    <source>
        <dbReference type="ARBA" id="ARBA00051542"/>
    </source>
</evidence>
<feature type="active site" description="Nucleophile" evidence="9">
    <location>
        <position position="94"/>
    </location>
</feature>
<evidence type="ECO:0000313" key="12">
    <source>
        <dbReference type="EMBL" id="PIW15046.1"/>
    </source>
</evidence>
<evidence type="ECO:0000256" key="1">
    <source>
        <dbReference type="ARBA" id="ARBA00022555"/>
    </source>
</evidence>
<reference evidence="12 13" key="1">
    <citation type="submission" date="2017-09" db="EMBL/GenBank/DDBJ databases">
        <title>Depth-based differentiation of microbial function through sediment-hosted aquifers and enrichment of novel symbionts in the deep terrestrial subsurface.</title>
        <authorList>
            <person name="Probst A.J."/>
            <person name="Ladd B."/>
            <person name="Jarett J.K."/>
            <person name="Geller-Mcgrath D.E."/>
            <person name="Sieber C.M."/>
            <person name="Emerson J.B."/>
            <person name="Anantharaman K."/>
            <person name="Thomas B.C."/>
            <person name="Malmstrom R."/>
            <person name="Stieglmeier M."/>
            <person name="Klingl A."/>
            <person name="Woyke T."/>
            <person name="Ryan C.M."/>
            <person name="Banfield J.F."/>
        </authorList>
    </citation>
    <scope>NUCLEOTIDE SEQUENCE [LARGE SCALE GENOMIC DNA]</scope>
    <source>
        <strain evidence="12">CG17_big_fil_post_rev_8_21_14_2_50_48_46</strain>
    </source>
</reference>
<dbReference type="PANTHER" id="PTHR11933:SF5">
    <property type="entry name" value="MITOCHONDRIAL TRNA-SPECIFIC 2-THIOURIDYLASE 1"/>
    <property type="match status" value="1"/>
</dbReference>
<dbReference type="Pfam" id="PF20258">
    <property type="entry name" value="tRNA_Me_trans_C"/>
    <property type="match status" value="1"/>
</dbReference>
<comment type="similarity">
    <text evidence="9">Belongs to the MnmA/TRMU family.</text>
</comment>
<dbReference type="InterPro" id="IPR014729">
    <property type="entry name" value="Rossmann-like_a/b/a_fold"/>
</dbReference>
<feature type="binding site" evidence="9">
    <location>
        <position position="120"/>
    </location>
    <ligand>
        <name>ATP</name>
        <dbReference type="ChEBI" id="CHEBI:30616"/>
    </ligand>
</feature>
<comment type="caution">
    <text evidence="12">The sequence shown here is derived from an EMBL/GenBank/DDBJ whole genome shotgun (WGS) entry which is preliminary data.</text>
</comment>
<feature type="domain" description="tRNA-specific 2-thiouridylase MnmA-like C-terminal" evidence="10">
    <location>
        <begin position="274"/>
        <end position="349"/>
    </location>
</feature>
<keyword evidence="3 9" id="KW-0819">tRNA processing</keyword>
<evidence type="ECO:0000259" key="11">
    <source>
        <dbReference type="Pfam" id="PF20259"/>
    </source>
</evidence>
<evidence type="ECO:0000313" key="13">
    <source>
        <dbReference type="Proteomes" id="UP000231019"/>
    </source>
</evidence>
<keyword evidence="7" id="KW-1015">Disulfide bond</keyword>
<dbReference type="HAMAP" id="MF_00144">
    <property type="entry name" value="tRNA_thiouridyl_MnmA"/>
    <property type="match status" value="1"/>
</dbReference>
<keyword evidence="9" id="KW-0963">Cytoplasm</keyword>
<dbReference type="GO" id="GO:0000049">
    <property type="term" value="F:tRNA binding"/>
    <property type="evidence" value="ECO:0007669"/>
    <property type="project" value="UniProtKB-KW"/>
</dbReference>
<dbReference type="InterPro" id="IPR004506">
    <property type="entry name" value="MnmA-like"/>
</dbReference>
<dbReference type="InterPro" id="IPR046884">
    <property type="entry name" value="MnmA-like_central"/>
</dbReference>
<feature type="binding site" evidence="9">
    <location>
        <begin position="7"/>
        <end position="14"/>
    </location>
    <ligand>
        <name>ATP</name>
        <dbReference type="ChEBI" id="CHEBI:30616"/>
    </ligand>
</feature>
<feature type="site" description="Interaction with tRNA" evidence="9">
    <location>
        <position position="121"/>
    </location>
</feature>
<evidence type="ECO:0000256" key="4">
    <source>
        <dbReference type="ARBA" id="ARBA00022741"/>
    </source>
</evidence>
<dbReference type="Gene3D" id="3.40.50.620">
    <property type="entry name" value="HUPs"/>
    <property type="match status" value="1"/>
</dbReference>
<dbReference type="EMBL" id="PFFQ01000054">
    <property type="protein sequence ID" value="PIW15046.1"/>
    <property type="molecule type" value="Genomic_DNA"/>
</dbReference>
<keyword evidence="1 9" id="KW-0820">tRNA-binding</keyword>
<evidence type="ECO:0000256" key="7">
    <source>
        <dbReference type="ARBA" id="ARBA00023157"/>
    </source>
</evidence>
<dbReference type="GO" id="GO:0005737">
    <property type="term" value="C:cytoplasm"/>
    <property type="evidence" value="ECO:0007669"/>
    <property type="project" value="UniProtKB-SubCell"/>
</dbReference>
<protein>
    <recommendedName>
        <fullName evidence="9">tRNA-specific 2-thiouridylase MnmA</fullName>
        <ecNumber evidence="9">2.8.1.13</ecNumber>
    </recommendedName>
</protein>
<dbReference type="NCBIfam" id="NF001138">
    <property type="entry name" value="PRK00143.1"/>
    <property type="match status" value="1"/>
</dbReference>
<dbReference type="SUPFAM" id="SSF52402">
    <property type="entry name" value="Adenine nucleotide alpha hydrolases-like"/>
    <property type="match status" value="1"/>
</dbReference>
<comment type="caution">
    <text evidence="9">Lacks conserved residue(s) required for the propagation of feature annotation.</text>
</comment>
<proteinExistence type="inferred from homology"/>
<dbReference type="CDD" id="cd01998">
    <property type="entry name" value="MnmA_TRMU-like"/>
    <property type="match status" value="1"/>
</dbReference>
<evidence type="ECO:0000256" key="3">
    <source>
        <dbReference type="ARBA" id="ARBA00022694"/>
    </source>
</evidence>
<organism evidence="12 13">
    <name type="scientific">bacterium (Candidatus Blackallbacteria) CG17_big_fil_post_rev_8_21_14_2_50_48_46</name>
    <dbReference type="NCBI Taxonomy" id="2014261"/>
    <lineage>
        <taxon>Bacteria</taxon>
        <taxon>Candidatus Blackallbacteria</taxon>
    </lineage>
</organism>
<evidence type="ECO:0000256" key="5">
    <source>
        <dbReference type="ARBA" id="ARBA00022840"/>
    </source>
</evidence>
<dbReference type="GO" id="GO:0005524">
    <property type="term" value="F:ATP binding"/>
    <property type="evidence" value="ECO:0007669"/>
    <property type="project" value="UniProtKB-KW"/>
</dbReference>
<feature type="region of interest" description="Interaction with tRNA" evidence="9">
    <location>
        <begin position="144"/>
        <end position="146"/>
    </location>
</feature>
<dbReference type="Gene3D" id="2.40.30.10">
    <property type="entry name" value="Translation factors"/>
    <property type="match status" value="1"/>
</dbReference>
<dbReference type="Pfam" id="PF03054">
    <property type="entry name" value="tRNA_Me_trans"/>
    <property type="match status" value="1"/>
</dbReference>
<keyword evidence="5 9" id="KW-0067">ATP-binding</keyword>
<dbReference type="Gene3D" id="2.30.30.280">
    <property type="entry name" value="Adenine nucleotide alpha hydrolases-like domains"/>
    <property type="match status" value="1"/>
</dbReference>
<comment type="function">
    <text evidence="9">Catalyzes the 2-thiolation of uridine at the wobble position (U34) of tRNA, leading to the formation of s(2)U34.</text>
</comment>
<dbReference type="GO" id="GO:0103016">
    <property type="term" value="F:tRNA-uridine 2-sulfurtransferase activity"/>
    <property type="evidence" value="ECO:0007669"/>
    <property type="project" value="UniProtKB-EC"/>
</dbReference>
<dbReference type="InterPro" id="IPR046885">
    <property type="entry name" value="MnmA-like_C"/>
</dbReference>
<sequence>MAKIAIGMSGGVDSTVAAGLLKAQGHDVIGVTLALWRGSLCCSFEDVERAKVVCHQMGIKHYLIEALDDFRSKIVKPFILGRTQGQTPNPCVHCNKYFKFGLLWDQVIRRDPEVEALASGHYARLSLNPESQRWEVFQAADPGKDQSYMLWQLSQEQLARSVFPLGNLMKSEVRSLAAEMGLQELAAKPDSQDLCFVVPTSEDFWRQNAPEACEPGEIVNQSGEVIGKHTGRVFYTPGQRKGLGGGSPERQFVMAVEPEKNRVMVATREQNLSNQLLLNSVNWVSIPEPAGELEAFYKLSSRAKPVAGKLSCLPEQKAKVELIEAQMRVGQGQSTVIYDAEGRLLGGGLLEAML</sequence>
<feature type="binding site" evidence="9">
    <location>
        <position position="33"/>
    </location>
    <ligand>
        <name>ATP</name>
        <dbReference type="ChEBI" id="CHEBI:30616"/>
    </ligand>
</feature>
<dbReference type="InterPro" id="IPR023382">
    <property type="entry name" value="MnmA-like_central_sf"/>
</dbReference>
<feature type="domain" description="tRNA-specific 2-thiouridylase MnmA-like central" evidence="11">
    <location>
        <begin position="206"/>
        <end position="266"/>
    </location>
</feature>
<dbReference type="PANTHER" id="PTHR11933">
    <property type="entry name" value="TRNA 5-METHYLAMINOMETHYL-2-THIOURIDYLATE -METHYLTRANSFERASE"/>
    <property type="match status" value="1"/>
</dbReference>
<keyword evidence="6 9" id="KW-0694">RNA-binding</keyword>
<dbReference type="AlphaFoldDB" id="A0A2M7G032"/>
<evidence type="ECO:0000256" key="9">
    <source>
        <dbReference type="HAMAP-Rule" id="MF_00144"/>
    </source>
</evidence>
<dbReference type="EC" id="2.8.1.13" evidence="9"/>
<accession>A0A2M7G032</accession>
<evidence type="ECO:0000256" key="6">
    <source>
        <dbReference type="ARBA" id="ARBA00022884"/>
    </source>
</evidence>
<comment type="subcellular location">
    <subcellularLocation>
        <location evidence="9">Cytoplasm</location>
    </subcellularLocation>
</comment>
<name>A0A2M7G032_9BACT</name>
<dbReference type="Proteomes" id="UP000231019">
    <property type="component" value="Unassembled WGS sequence"/>
</dbReference>
<gene>
    <name evidence="9" type="primary">mnmA</name>
    <name evidence="12" type="ORF">COW36_19170</name>
</gene>
<dbReference type="Pfam" id="PF20259">
    <property type="entry name" value="tRNA_Me_trans_M"/>
    <property type="match status" value="1"/>
</dbReference>
<dbReference type="GO" id="GO:0002143">
    <property type="term" value="P:tRNA wobble position uridine thiolation"/>
    <property type="evidence" value="ECO:0007669"/>
    <property type="project" value="TreeGrafter"/>
</dbReference>
<feature type="site" description="Interaction with tRNA" evidence="9">
    <location>
        <position position="333"/>
    </location>
</feature>
<keyword evidence="2 9" id="KW-0808">Transferase</keyword>
<comment type="catalytic activity">
    <reaction evidence="8 9">
        <text>S-sulfanyl-L-cysteinyl-[protein] + uridine(34) in tRNA + AH2 + ATP = 2-thiouridine(34) in tRNA + L-cysteinyl-[protein] + A + AMP + diphosphate + H(+)</text>
        <dbReference type="Rhea" id="RHEA:47032"/>
        <dbReference type="Rhea" id="RHEA-COMP:10131"/>
        <dbReference type="Rhea" id="RHEA-COMP:11726"/>
        <dbReference type="Rhea" id="RHEA-COMP:11727"/>
        <dbReference type="Rhea" id="RHEA-COMP:11728"/>
        <dbReference type="ChEBI" id="CHEBI:13193"/>
        <dbReference type="ChEBI" id="CHEBI:15378"/>
        <dbReference type="ChEBI" id="CHEBI:17499"/>
        <dbReference type="ChEBI" id="CHEBI:29950"/>
        <dbReference type="ChEBI" id="CHEBI:30616"/>
        <dbReference type="ChEBI" id="CHEBI:33019"/>
        <dbReference type="ChEBI" id="CHEBI:61963"/>
        <dbReference type="ChEBI" id="CHEBI:65315"/>
        <dbReference type="ChEBI" id="CHEBI:87170"/>
        <dbReference type="ChEBI" id="CHEBI:456215"/>
        <dbReference type="EC" id="2.8.1.13"/>
    </reaction>
</comment>
<evidence type="ECO:0000259" key="10">
    <source>
        <dbReference type="Pfam" id="PF20258"/>
    </source>
</evidence>
<keyword evidence="4 9" id="KW-0547">Nucleotide-binding</keyword>